<dbReference type="EMBL" id="JARKIB010000443">
    <property type="protein sequence ID" value="KAJ7707284.1"/>
    <property type="molecule type" value="Genomic_DNA"/>
</dbReference>
<sequence length="859" mass="92939">MASQLVSKGQSKIPQAQRKTRKRIAKAERKNLRLWAEGTRESILKPHIEPYGDALERGWRAEREYLQRVCNEFHAKISWELQDHEEPELPLVAYDPLAPVDDDDDEESVDAQVVAKRERITLLNKRIRNWFKYRVRKLRKFLHSKLDPRNDPWAILLAKLSNFHAPPKARQAYQEYFHENNDKIAPVVAQKWAETAGAGSNVQTSKNPDAAFRAKVARELFAELSEEQREAYGKQAKENATAARTKYDLELKTPPSKAPEDRHACIQNVGDFLGPILLGIYERTGLHSVVLMGGPLPEYGGELQSIYVSYGRSITCGNHFPDFLGGRWNIVLDLMKEYLQTAFTKRDQEEGALPESADVLRGAKYTIDSQGPDADDSADGSDSDSSDNDSNADSDDTDVPDPKKRKTTTGAQGVTKKTGSAKVAKSSAPTKPGARAAKTSVPAKANGGGKGKKGNERENQVEPGDEEEEDARGVGEGGKRKRVAKPKAKANGKAAANTGKLKKRAGEDQVDGAPPPKRKKTKKAADDESESDDEDEGLHVPSGQGGTPTRRSRRLVDLSKSPAHATGAAGTGGAADSSPQDGGAADSSTQDAGAAGSSTQGGAATALSAHDGAAPGTPPSTPPRGAAAPAQQPPNAPRTGWMPAGLPPPPPSASTLQALPVLADVPARQRTPTPPPAVPIVVPENAPDWLRTSVADLTKVDLGCHYASVVAALIRVEAASRYDDDGSRLPAATKGAQVRPKVISAWVRGGRGTKSKTQPTVDSISKFVAEWNGWWDSMQPAWRERNRQGRWRVDPPYRKEWDWGVLDTYGVNGILSAVAGIYFWGVAVLSGSEDDIARWDTAVQDVVWVLEGLESTFKQ</sequence>
<feature type="compositionally biased region" description="Acidic residues" evidence="1">
    <location>
        <begin position="527"/>
        <end position="536"/>
    </location>
</feature>
<evidence type="ECO:0000313" key="3">
    <source>
        <dbReference type="Proteomes" id="UP001215598"/>
    </source>
</evidence>
<feature type="compositionally biased region" description="Low complexity" evidence="1">
    <location>
        <begin position="592"/>
        <end position="615"/>
    </location>
</feature>
<feature type="region of interest" description="Disordered" evidence="1">
    <location>
        <begin position="367"/>
        <end position="656"/>
    </location>
</feature>
<protein>
    <submittedName>
        <fullName evidence="2">Uncharacterized protein</fullName>
    </submittedName>
</protein>
<evidence type="ECO:0000313" key="2">
    <source>
        <dbReference type="EMBL" id="KAJ7707284.1"/>
    </source>
</evidence>
<reference evidence="2" key="1">
    <citation type="submission" date="2023-03" db="EMBL/GenBank/DDBJ databases">
        <title>Massive genome expansion in bonnet fungi (Mycena s.s.) driven by repeated elements and novel gene families across ecological guilds.</title>
        <authorList>
            <consortium name="Lawrence Berkeley National Laboratory"/>
            <person name="Harder C.B."/>
            <person name="Miyauchi S."/>
            <person name="Viragh M."/>
            <person name="Kuo A."/>
            <person name="Thoen E."/>
            <person name="Andreopoulos B."/>
            <person name="Lu D."/>
            <person name="Skrede I."/>
            <person name="Drula E."/>
            <person name="Henrissat B."/>
            <person name="Morin E."/>
            <person name="Kohler A."/>
            <person name="Barry K."/>
            <person name="LaButti K."/>
            <person name="Morin E."/>
            <person name="Salamov A."/>
            <person name="Lipzen A."/>
            <person name="Mereny Z."/>
            <person name="Hegedus B."/>
            <person name="Baldrian P."/>
            <person name="Stursova M."/>
            <person name="Weitz H."/>
            <person name="Taylor A."/>
            <person name="Grigoriev I.V."/>
            <person name="Nagy L.G."/>
            <person name="Martin F."/>
            <person name="Kauserud H."/>
        </authorList>
    </citation>
    <scope>NUCLEOTIDE SEQUENCE</scope>
    <source>
        <strain evidence="2">CBHHK182m</strain>
    </source>
</reference>
<feature type="compositionally biased region" description="Acidic residues" evidence="1">
    <location>
        <begin position="373"/>
        <end position="399"/>
    </location>
</feature>
<feature type="region of interest" description="Disordered" evidence="1">
    <location>
        <begin position="1"/>
        <end position="23"/>
    </location>
</feature>
<comment type="caution">
    <text evidence="2">The sequence shown here is derived from an EMBL/GenBank/DDBJ whole genome shotgun (WGS) entry which is preliminary data.</text>
</comment>
<dbReference type="Proteomes" id="UP001215598">
    <property type="component" value="Unassembled WGS sequence"/>
</dbReference>
<organism evidence="2 3">
    <name type="scientific">Mycena metata</name>
    <dbReference type="NCBI Taxonomy" id="1033252"/>
    <lineage>
        <taxon>Eukaryota</taxon>
        <taxon>Fungi</taxon>
        <taxon>Dikarya</taxon>
        <taxon>Basidiomycota</taxon>
        <taxon>Agaricomycotina</taxon>
        <taxon>Agaricomycetes</taxon>
        <taxon>Agaricomycetidae</taxon>
        <taxon>Agaricales</taxon>
        <taxon>Marasmiineae</taxon>
        <taxon>Mycenaceae</taxon>
        <taxon>Mycena</taxon>
    </lineage>
</organism>
<dbReference type="AlphaFoldDB" id="A0AAD7GXI6"/>
<evidence type="ECO:0000256" key="1">
    <source>
        <dbReference type="SAM" id="MobiDB-lite"/>
    </source>
</evidence>
<accession>A0AAD7GXI6</accession>
<feature type="compositionally biased region" description="Polar residues" evidence="1">
    <location>
        <begin position="1"/>
        <end position="14"/>
    </location>
</feature>
<feature type="compositionally biased region" description="Polar residues" evidence="1">
    <location>
        <begin position="408"/>
        <end position="418"/>
    </location>
</feature>
<name>A0AAD7GXI6_9AGAR</name>
<feature type="compositionally biased region" description="Basic residues" evidence="1">
    <location>
        <begin position="479"/>
        <end position="490"/>
    </location>
</feature>
<gene>
    <name evidence="2" type="ORF">B0H16DRAFT_1746505</name>
</gene>
<proteinExistence type="predicted"/>
<keyword evidence="3" id="KW-1185">Reference proteome</keyword>